<accession>A0A5M4FK20</accession>
<dbReference type="InterPro" id="IPR038765">
    <property type="entry name" value="Papain-like_cys_pep_sf"/>
</dbReference>
<organism evidence="3 4">
    <name type="scientific">Aeromicrobium ginsengisoli</name>
    <dbReference type="NCBI Taxonomy" id="363867"/>
    <lineage>
        <taxon>Bacteria</taxon>
        <taxon>Bacillati</taxon>
        <taxon>Actinomycetota</taxon>
        <taxon>Actinomycetes</taxon>
        <taxon>Propionibacteriales</taxon>
        <taxon>Nocardioidaceae</taxon>
        <taxon>Aeromicrobium</taxon>
    </lineage>
</organism>
<evidence type="ECO:0000313" key="4">
    <source>
        <dbReference type="Proteomes" id="UP000380867"/>
    </source>
</evidence>
<protein>
    <submittedName>
        <fullName evidence="3">CHAP domain-containing protein</fullName>
    </submittedName>
</protein>
<dbReference type="OrthoDB" id="4855196at2"/>
<proteinExistence type="predicted"/>
<dbReference type="Gene3D" id="3.90.1720.10">
    <property type="entry name" value="endopeptidase domain like (from Nostoc punctiforme)"/>
    <property type="match status" value="1"/>
</dbReference>
<dbReference type="Pfam" id="PF05257">
    <property type="entry name" value="CHAP"/>
    <property type="match status" value="1"/>
</dbReference>
<dbReference type="InterPro" id="IPR007921">
    <property type="entry name" value="CHAP_dom"/>
</dbReference>
<reference evidence="3" key="1">
    <citation type="submission" date="2019-09" db="EMBL/GenBank/DDBJ databases">
        <authorList>
            <person name="Li J."/>
        </authorList>
    </citation>
    <scope>NUCLEOTIDE SEQUENCE [LARGE SCALE GENOMIC DNA]</scope>
    <source>
        <strain evidence="3">JCM 14732</strain>
    </source>
</reference>
<evidence type="ECO:0000259" key="2">
    <source>
        <dbReference type="PROSITE" id="PS50911"/>
    </source>
</evidence>
<feature type="signal peptide" evidence="1">
    <location>
        <begin position="1"/>
        <end position="28"/>
    </location>
</feature>
<dbReference type="EMBL" id="SDPQ02000001">
    <property type="protein sequence ID" value="KAA1399955.1"/>
    <property type="molecule type" value="Genomic_DNA"/>
</dbReference>
<comment type="caution">
    <text evidence="3">The sequence shown here is derived from an EMBL/GenBank/DDBJ whole genome shotgun (WGS) entry which is preliminary data.</text>
</comment>
<evidence type="ECO:0000256" key="1">
    <source>
        <dbReference type="SAM" id="SignalP"/>
    </source>
</evidence>
<feature type="chain" id="PRO_5024272608" evidence="1">
    <location>
        <begin position="29"/>
        <end position="367"/>
    </location>
</feature>
<dbReference type="SUPFAM" id="SSF54001">
    <property type="entry name" value="Cysteine proteinases"/>
    <property type="match status" value="1"/>
</dbReference>
<evidence type="ECO:0000313" key="3">
    <source>
        <dbReference type="EMBL" id="KAA1399955.1"/>
    </source>
</evidence>
<gene>
    <name evidence="3" type="ORF">ESP70_004155</name>
</gene>
<sequence length="367" mass="39154">MRHAHGPVRLVVVVVALVTSLWAAPAQGATITVLCTGFTGCLTVGRTDGGYGTVYQQSFWSMTGGHNCTNYAAYRLTHGRLVARPPGTNSALTWGPAAIHAGIPVDDAPVVGAVAWWDAGVGGASATSGHVAYVEAVLPGAVLVSEDNLNGDFRWRLMTRLDGTWPSGFIHYPESDGSPSGEFTSVTSPDAGTLDFWGSATDPDAAAGSRTYLVSLGGPRGTAGAETYTFESEYFRFHRISHVGTRGPISMFLYALNTPGTAGDDVLLGQRDVTIRATSVTRASFVDSSIARTQHPKVRISLAPTQASGVVDVMRGTTLLKRVTMTSGTRQTVTLPRQRKGRWTISVRYRRSVAFTASSRTVYLRVR</sequence>
<name>A0A5M4FK20_9ACTN</name>
<dbReference type="Proteomes" id="UP000380867">
    <property type="component" value="Unassembled WGS sequence"/>
</dbReference>
<dbReference type="AlphaFoldDB" id="A0A5M4FK20"/>
<dbReference type="PROSITE" id="PS50911">
    <property type="entry name" value="CHAP"/>
    <property type="match status" value="1"/>
</dbReference>
<keyword evidence="1" id="KW-0732">Signal</keyword>
<keyword evidence="4" id="KW-1185">Reference proteome</keyword>
<feature type="domain" description="Peptidase C51" evidence="2">
    <location>
        <begin position="43"/>
        <end position="174"/>
    </location>
</feature>